<dbReference type="Pfam" id="PF02687">
    <property type="entry name" value="FtsX"/>
    <property type="match status" value="1"/>
</dbReference>
<feature type="domain" description="ABC3 transporter permease C-terminal" evidence="8">
    <location>
        <begin position="283"/>
        <end position="412"/>
    </location>
</feature>
<evidence type="ECO:0000256" key="4">
    <source>
        <dbReference type="ARBA" id="ARBA00022692"/>
    </source>
</evidence>
<comment type="subcellular location">
    <subcellularLocation>
        <location evidence="1">Cell membrane</location>
        <topology evidence="1">Multi-pass membrane protein</topology>
    </subcellularLocation>
</comment>
<gene>
    <name evidence="10" type="ORF">C8C76_10922</name>
</gene>
<keyword evidence="5 7" id="KW-1133">Transmembrane helix</keyword>
<name>A0A2T5RKZ9_9FIRM</name>
<dbReference type="InterPro" id="IPR003838">
    <property type="entry name" value="ABC3_permease_C"/>
</dbReference>
<dbReference type="InterPro" id="IPR025857">
    <property type="entry name" value="MacB_PCD"/>
</dbReference>
<keyword evidence="6 7" id="KW-0472">Membrane</keyword>
<evidence type="ECO:0000259" key="8">
    <source>
        <dbReference type="Pfam" id="PF02687"/>
    </source>
</evidence>
<sequence>MLFYLNLALKNLFRHKLRTFVSILAVAFAVAVVVFARGYITGLINLSFADHIQYNSGHIKIIDREYYDQERVMPLNYNVDGFEDKSLAQMKSELQNLDGVELLISRLKFGAVVSTGNELINMMGWGVEKENEIEFTNIEDQLVEGRMIENGKLEVVMGTELLRKLDKKVGDSLTIVANTSFNSVTGFTVTVVGRINSSLKALNEQAFFIPLAAVQPLLYMEDQQSEILLVTPEREMTAEVLPRVKEYLNSQAGGNKYLALSYQETSDLLPYMEIAQLIYNQVYIFIVLLSSIVVINTMIMIIKERTREIGMMSALGMKSGGILKLFILEGAVMGIIGSFFGSIIGSIINNYFAVNGIDFTAALSGFDSEIMISSIIYTQSSIFNSVFAFLIGAVVVTLSCILPARRAAKLEPTAAMKER</sequence>
<evidence type="ECO:0000313" key="10">
    <source>
        <dbReference type="EMBL" id="PTV99800.1"/>
    </source>
</evidence>
<dbReference type="PANTHER" id="PTHR30489:SF0">
    <property type="entry name" value="LIPOPROTEIN-RELEASING SYSTEM TRANSMEMBRANE PROTEIN LOLE"/>
    <property type="match status" value="1"/>
</dbReference>
<evidence type="ECO:0000259" key="9">
    <source>
        <dbReference type="Pfam" id="PF12704"/>
    </source>
</evidence>
<dbReference type="InterPro" id="IPR051447">
    <property type="entry name" value="Lipoprotein-release_system"/>
</dbReference>
<accession>A0A2T5RKZ9</accession>
<feature type="transmembrane region" description="Helical" evidence="7">
    <location>
        <begin position="282"/>
        <end position="302"/>
    </location>
</feature>
<dbReference type="AlphaFoldDB" id="A0A2T5RKZ9"/>
<feature type="transmembrane region" description="Helical" evidence="7">
    <location>
        <begin position="322"/>
        <end position="348"/>
    </location>
</feature>
<feature type="transmembrane region" description="Helical" evidence="7">
    <location>
        <begin position="20"/>
        <end position="40"/>
    </location>
</feature>
<dbReference type="EMBL" id="QAXS01000009">
    <property type="protein sequence ID" value="PTV99800.1"/>
    <property type="molecule type" value="Genomic_DNA"/>
</dbReference>
<evidence type="ECO:0000256" key="6">
    <source>
        <dbReference type="ARBA" id="ARBA00023136"/>
    </source>
</evidence>
<feature type="transmembrane region" description="Helical" evidence="7">
    <location>
        <begin position="382"/>
        <end position="402"/>
    </location>
</feature>
<reference evidence="10 11" key="1">
    <citation type="submission" date="2018-04" db="EMBL/GenBank/DDBJ databases">
        <title>Subsurface microbial communities from deep shales in Ohio and West Virginia, USA.</title>
        <authorList>
            <person name="Wrighton K."/>
        </authorList>
    </citation>
    <scope>NUCLEOTIDE SEQUENCE [LARGE SCALE GENOMIC DNA]</scope>
    <source>
        <strain evidence="10 11">WC1</strain>
    </source>
</reference>
<keyword evidence="4 7" id="KW-0812">Transmembrane</keyword>
<dbReference type="Pfam" id="PF12704">
    <property type="entry name" value="MacB_PCD"/>
    <property type="match status" value="1"/>
</dbReference>
<dbReference type="Proteomes" id="UP000244089">
    <property type="component" value="Unassembled WGS sequence"/>
</dbReference>
<dbReference type="RefSeq" id="WP_108139358.1">
    <property type="nucleotide sequence ID" value="NZ_QAXS01000009.1"/>
</dbReference>
<feature type="domain" description="MacB-like periplasmic core" evidence="9">
    <location>
        <begin position="19"/>
        <end position="245"/>
    </location>
</feature>
<evidence type="ECO:0000256" key="1">
    <source>
        <dbReference type="ARBA" id="ARBA00004651"/>
    </source>
</evidence>
<comment type="caution">
    <text evidence="10">The sequence shown here is derived from an EMBL/GenBank/DDBJ whole genome shotgun (WGS) entry which is preliminary data.</text>
</comment>
<evidence type="ECO:0000256" key="5">
    <source>
        <dbReference type="ARBA" id="ARBA00022989"/>
    </source>
</evidence>
<dbReference type="GO" id="GO:0044874">
    <property type="term" value="P:lipoprotein localization to outer membrane"/>
    <property type="evidence" value="ECO:0007669"/>
    <property type="project" value="TreeGrafter"/>
</dbReference>
<protein>
    <submittedName>
        <fullName evidence="10">Putative ABC transport system permease protein</fullName>
    </submittedName>
</protein>
<dbReference type="PANTHER" id="PTHR30489">
    <property type="entry name" value="LIPOPROTEIN-RELEASING SYSTEM TRANSMEMBRANE PROTEIN LOLE"/>
    <property type="match status" value="1"/>
</dbReference>
<organism evidence="10 11">
    <name type="scientific">Halanaerobium saccharolyticum</name>
    <dbReference type="NCBI Taxonomy" id="43595"/>
    <lineage>
        <taxon>Bacteria</taxon>
        <taxon>Bacillati</taxon>
        <taxon>Bacillota</taxon>
        <taxon>Clostridia</taxon>
        <taxon>Halanaerobiales</taxon>
        <taxon>Halanaerobiaceae</taxon>
        <taxon>Halanaerobium</taxon>
    </lineage>
</organism>
<proteinExistence type="inferred from homology"/>
<keyword evidence="3" id="KW-1003">Cell membrane</keyword>
<evidence type="ECO:0000256" key="7">
    <source>
        <dbReference type="SAM" id="Phobius"/>
    </source>
</evidence>
<dbReference type="GO" id="GO:0098797">
    <property type="term" value="C:plasma membrane protein complex"/>
    <property type="evidence" value="ECO:0007669"/>
    <property type="project" value="TreeGrafter"/>
</dbReference>
<evidence type="ECO:0000313" key="11">
    <source>
        <dbReference type="Proteomes" id="UP000244089"/>
    </source>
</evidence>
<evidence type="ECO:0000256" key="3">
    <source>
        <dbReference type="ARBA" id="ARBA00022475"/>
    </source>
</evidence>
<evidence type="ECO:0000256" key="2">
    <source>
        <dbReference type="ARBA" id="ARBA00005236"/>
    </source>
</evidence>
<dbReference type="OrthoDB" id="9770099at2"/>
<comment type="similarity">
    <text evidence="2">Belongs to the ABC-4 integral membrane protein family. LolC/E subfamily.</text>
</comment>